<keyword evidence="2" id="KW-1185">Reference proteome</keyword>
<protein>
    <submittedName>
        <fullName evidence="1">Uncharacterized protein</fullName>
    </submittedName>
</protein>
<sequence>MRQHSRCQNSDRCRHEAATQPSAEVKAIYQIGWQSNATGNEVDYYSLIGKLRDYLANGHAAVGKETMLYASYGNAAAGFYFGRSLRSHSGVEAALESLEIKTESATFQRDTLSMQLCDSGYDSGHIFGIALVRSKVFADVQETMKTWDGSIHFPFTFVYATVVPDLPLTLSLTLHATDLEQYNKPFTEGQTWPQILKEIDNNVDPYLESGPHHGNWTKLTCDDYWSQNFTEPESKRWSGLDVNDARQNMTTDWKNWSSGDKAYGFSAYIARYVGRSEVAECGKIGHNYCAAFGCRVMNDPAQEPIWTCLAQISAMYNTIYDAVVSDAALRLDSSFSHMEDVFAPKKPPDEKQWLDTLLGLVSLGAPMIPELGKLSKEGAELGKKITGTLASGAVSIASTFKDSDASTWKAEDQHKFSNYMAKCMSGWGQAIKTALADFDGHFAGPLQGGMDDADLNDQILQAVYAFGIPALWKASHHQPLIVDTGKGCGEDDDDIHTKGLPSACHDGTLYKLVAPDGKGECVYSSPPCDCNHGSGVFKVPTGADKLGEGDWGGVTTDTLIKGAVKTYLSSGKDNDAPETDPKEPNLITGLLQGDATTAGFIRFPVCDENQALKSWKTAQHDEHIKERKNFPRNDVSRTIQCGPSTFVDQTSDASPPTGDCNEMLQELVDEKDSSWTTFEGTHRKIRTHGKCIMNVYTSIGGKSARYYIGHGDGIEILKEAIDKFGGSGKVGAKGTMRCSGDSPGTNEVT</sequence>
<reference evidence="1" key="1">
    <citation type="submission" date="2022-07" db="EMBL/GenBank/DDBJ databases">
        <title>Genome Sequence of Lecanicillium saksenae.</title>
        <authorList>
            <person name="Buettner E."/>
        </authorList>
    </citation>
    <scope>NUCLEOTIDE SEQUENCE</scope>
    <source>
        <strain evidence="1">VT-O1</strain>
    </source>
</reference>
<organism evidence="1 2">
    <name type="scientific">Lecanicillium saksenae</name>
    <dbReference type="NCBI Taxonomy" id="468837"/>
    <lineage>
        <taxon>Eukaryota</taxon>
        <taxon>Fungi</taxon>
        <taxon>Dikarya</taxon>
        <taxon>Ascomycota</taxon>
        <taxon>Pezizomycotina</taxon>
        <taxon>Sordariomycetes</taxon>
        <taxon>Hypocreomycetidae</taxon>
        <taxon>Hypocreales</taxon>
        <taxon>Cordycipitaceae</taxon>
        <taxon>Lecanicillium</taxon>
    </lineage>
</organism>
<name>A0ACC1R4I5_9HYPO</name>
<evidence type="ECO:0000313" key="1">
    <source>
        <dbReference type="EMBL" id="KAJ3496829.1"/>
    </source>
</evidence>
<evidence type="ECO:0000313" key="2">
    <source>
        <dbReference type="Proteomes" id="UP001148737"/>
    </source>
</evidence>
<dbReference type="EMBL" id="JANAKD010000157">
    <property type="protein sequence ID" value="KAJ3496829.1"/>
    <property type="molecule type" value="Genomic_DNA"/>
</dbReference>
<comment type="caution">
    <text evidence="1">The sequence shown here is derived from an EMBL/GenBank/DDBJ whole genome shotgun (WGS) entry which is preliminary data.</text>
</comment>
<proteinExistence type="predicted"/>
<dbReference type="Proteomes" id="UP001148737">
    <property type="component" value="Unassembled WGS sequence"/>
</dbReference>
<gene>
    <name evidence="1" type="ORF">NLG97_g2369</name>
</gene>
<accession>A0ACC1R4I5</accession>